<gene>
    <name evidence="1" type="ORF">K3G42_027846</name>
</gene>
<comment type="caution">
    <text evidence="1">The sequence shown here is derived from an EMBL/GenBank/DDBJ whole genome shotgun (WGS) entry which is preliminary data.</text>
</comment>
<evidence type="ECO:0000313" key="2">
    <source>
        <dbReference type="Proteomes" id="UP000827872"/>
    </source>
</evidence>
<reference evidence="1" key="1">
    <citation type="submission" date="2021-08" db="EMBL/GenBank/DDBJ databases">
        <title>The first chromosome-level gecko genome reveals the dynamic sex chromosomes of Neotropical dwarf geckos (Sphaerodactylidae: Sphaerodactylus).</title>
        <authorList>
            <person name="Pinto B.J."/>
            <person name="Keating S.E."/>
            <person name="Gamble T."/>
        </authorList>
    </citation>
    <scope>NUCLEOTIDE SEQUENCE</scope>
    <source>
        <tissue evidence="1">Blood</tissue>
    </source>
</reference>
<name>A0ACB8FIT2_9SAUR</name>
<proteinExistence type="predicted"/>
<protein>
    <submittedName>
        <fullName evidence="1">Uncharacterized protein</fullName>
    </submittedName>
</protein>
<dbReference type="EMBL" id="CM037617">
    <property type="protein sequence ID" value="KAH8005453.1"/>
    <property type="molecule type" value="Genomic_DNA"/>
</dbReference>
<accession>A0ACB8FIT2</accession>
<organism evidence="1 2">
    <name type="scientific">Sphaerodactylus townsendi</name>
    <dbReference type="NCBI Taxonomy" id="933632"/>
    <lineage>
        <taxon>Eukaryota</taxon>
        <taxon>Metazoa</taxon>
        <taxon>Chordata</taxon>
        <taxon>Craniata</taxon>
        <taxon>Vertebrata</taxon>
        <taxon>Euteleostomi</taxon>
        <taxon>Lepidosauria</taxon>
        <taxon>Squamata</taxon>
        <taxon>Bifurcata</taxon>
        <taxon>Gekkota</taxon>
        <taxon>Sphaerodactylidae</taxon>
        <taxon>Sphaerodactylus</taxon>
    </lineage>
</organism>
<sequence length="235" mass="25771">MSAKRHHKPEQGIAEGRRPLVISSHLPVAHRYQVWLVGHSIFHWAGSFAKKSGWGKHLGLDSSVDIKLAGEARHDVAYSASPVENSVLQFGFPDAVLIQLGENDIPASEGVALQNSMREDLMLLHCKMPKTKLFWSCLLERRTWRSSCGSGPGLIKPGLNCVGLRPVGTEHGRGCYSHVDLSHALPALFCPMESTYRIGARTSGCMMSAMLYCSGFTARTELKSVRFDAVLCGTH</sequence>
<keyword evidence="2" id="KW-1185">Reference proteome</keyword>
<evidence type="ECO:0000313" key="1">
    <source>
        <dbReference type="EMBL" id="KAH8005453.1"/>
    </source>
</evidence>
<dbReference type="Proteomes" id="UP000827872">
    <property type="component" value="Linkage Group LG04"/>
</dbReference>